<sequence>NVIGSINIFKNCIKNKVKKVVFVSTGGALYGDTYKPADEKTLPNPDSPYAAHKLTAEKHLEIFNKTYGLDYVILRPSNIYGPRQYKGGEGAVIAVFTYNALNNKESIIYGDGRQTRDFVYVGDVVAACIKSMSRSCQGVFNVGIGKETNLFDLIKVIEKVVRKKFKFKHKEKRPGEVRRSMLNIDKAKKVLGWEPKISLEEGIEKTINWLDKKIC</sequence>
<dbReference type="Pfam" id="PF01370">
    <property type="entry name" value="Epimerase"/>
    <property type="match status" value="1"/>
</dbReference>
<dbReference type="SUPFAM" id="SSF51735">
    <property type="entry name" value="NAD(P)-binding Rossmann-fold domains"/>
    <property type="match status" value="1"/>
</dbReference>
<feature type="domain" description="NAD-dependent epimerase/dehydratase" evidence="2">
    <location>
        <begin position="1"/>
        <end position="143"/>
    </location>
</feature>
<dbReference type="AlphaFoldDB" id="X0WET4"/>
<proteinExistence type="inferred from homology"/>
<accession>X0WET4</accession>
<dbReference type="InterPro" id="IPR036291">
    <property type="entry name" value="NAD(P)-bd_dom_sf"/>
</dbReference>
<name>X0WET4_9ZZZZ</name>
<protein>
    <recommendedName>
        <fullName evidence="2">NAD-dependent epimerase/dehydratase domain-containing protein</fullName>
    </recommendedName>
</protein>
<dbReference type="InterPro" id="IPR001509">
    <property type="entry name" value="Epimerase_deHydtase"/>
</dbReference>
<comment type="caution">
    <text evidence="3">The sequence shown here is derived from an EMBL/GenBank/DDBJ whole genome shotgun (WGS) entry which is preliminary data.</text>
</comment>
<dbReference type="PANTHER" id="PTHR43000">
    <property type="entry name" value="DTDP-D-GLUCOSE 4,6-DEHYDRATASE-RELATED"/>
    <property type="match status" value="1"/>
</dbReference>
<evidence type="ECO:0000259" key="2">
    <source>
        <dbReference type="Pfam" id="PF01370"/>
    </source>
</evidence>
<dbReference type="Gene3D" id="3.90.25.10">
    <property type="entry name" value="UDP-galactose 4-epimerase, domain 1"/>
    <property type="match status" value="1"/>
</dbReference>
<dbReference type="PRINTS" id="PR01713">
    <property type="entry name" value="NUCEPIMERASE"/>
</dbReference>
<dbReference type="Gene3D" id="3.40.50.720">
    <property type="entry name" value="NAD(P)-binding Rossmann-like Domain"/>
    <property type="match status" value="1"/>
</dbReference>
<gene>
    <name evidence="3" type="ORF">S01H1_49370</name>
</gene>
<organism evidence="3">
    <name type="scientific">marine sediment metagenome</name>
    <dbReference type="NCBI Taxonomy" id="412755"/>
    <lineage>
        <taxon>unclassified sequences</taxon>
        <taxon>metagenomes</taxon>
        <taxon>ecological metagenomes</taxon>
    </lineage>
</organism>
<feature type="non-terminal residue" evidence="3">
    <location>
        <position position="1"/>
    </location>
</feature>
<evidence type="ECO:0000256" key="1">
    <source>
        <dbReference type="ARBA" id="ARBA00007637"/>
    </source>
</evidence>
<reference evidence="3" key="1">
    <citation type="journal article" date="2014" name="Front. Microbiol.">
        <title>High frequency of phylogenetically diverse reductive dehalogenase-homologous genes in deep subseafloor sedimentary metagenomes.</title>
        <authorList>
            <person name="Kawai M."/>
            <person name="Futagami T."/>
            <person name="Toyoda A."/>
            <person name="Takaki Y."/>
            <person name="Nishi S."/>
            <person name="Hori S."/>
            <person name="Arai W."/>
            <person name="Tsubouchi T."/>
            <person name="Morono Y."/>
            <person name="Uchiyama I."/>
            <person name="Ito T."/>
            <person name="Fujiyama A."/>
            <person name="Inagaki F."/>
            <person name="Takami H."/>
        </authorList>
    </citation>
    <scope>NUCLEOTIDE SEQUENCE</scope>
    <source>
        <strain evidence="3">Expedition CK06-06</strain>
    </source>
</reference>
<comment type="similarity">
    <text evidence="1">Belongs to the NAD(P)-dependent epimerase/dehydratase family.</text>
</comment>
<dbReference type="EMBL" id="BARS01031755">
    <property type="protein sequence ID" value="GAG21717.1"/>
    <property type="molecule type" value="Genomic_DNA"/>
</dbReference>
<evidence type="ECO:0000313" key="3">
    <source>
        <dbReference type="EMBL" id="GAG21717.1"/>
    </source>
</evidence>